<gene>
    <name evidence="3" type="ORF">FB467_0728</name>
</gene>
<dbReference type="InterPro" id="IPR023198">
    <property type="entry name" value="PGP-like_dom2"/>
</dbReference>
<comment type="similarity">
    <text evidence="1">Belongs to the HAD-like hydrolase superfamily. S-2-haloalkanoic acid dehalogenase family.</text>
</comment>
<organism evidence="3 4">
    <name type="scientific">Ornithinicoccus hortensis</name>
    <dbReference type="NCBI Taxonomy" id="82346"/>
    <lineage>
        <taxon>Bacteria</taxon>
        <taxon>Bacillati</taxon>
        <taxon>Actinomycetota</taxon>
        <taxon>Actinomycetes</taxon>
        <taxon>Micrococcales</taxon>
        <taxon>Intrasporangiaceae</taxon>
        <taxon>Ornithinicoccus</taxon>
    </lineage>
</organism>
<dbReference type="EMBL" id="VFOP01000001">
    <property type="protein sequence ID" value="TQL49646.1"/>
    <property type="molecule type" value="Genomic_DNA"/>
</dbReference>
<dbReference type="InterPro" id="IPR036412">
    <property type="entry name" value="HAD-like_sf"/>
</dbReference>
<dbReference type="Gene3D" id="1.10.150.240">
    <property type="entry name" value="Putative phosphatase, domain 2"/>
    <property type="match status" value="1"/>
</dbReference>
<dbReference type="Proteomes" id="UP000319516">
    <property type="component" value="Unassembled WGS sequence"/>
</dbReference>
<dbReference type="PANTHER" id="PTHR43316:SF3">
    <property type="entry name" value="HALOACID DEHALOGENASE, TYPE II (AFU_ORTHOLOGUE AFUA_2G07750)-RELATED"/>
    <property type="match status" value="1"/>
</dbReference>
<dbReference type="CDD" id="cd02588">
    <property type="entry name" value="HAD_L2-DEX"/>
    <property type="match status" value="1"/>
</dbReference>
<evidence type="ECO:0000313" key="4">
    <source>
        <dbReference type="Proteomes" id="UP000319516"/>
    </source>
</evidence>
<dbReference type="InterPro" id="IPR006328">
    <property type="entry name" value="2-HAD"/>
</dbReference>
<dbReference type="RefSeq" id="WP_141783880.1">
    <property type="nucleotide sequence ID" value="NZ_BAAAIK010000003.1"/>
</dbReference>
<evidence type="ECO:0000256" key="1">
    <source>
        <dbReference type="ARBA" id="ARBA00008106"/>
    </source>
</evidence>
<keyword evidence="2" id="KW-0378">Hydrolase</keyword>
<evidence type="ECO:0000256" key="2">
    <source>
        <dbReference type="ARBA" id="ARBA00022801"/>
    </source>
</evidence>
<keyword evidence="4" id="KW-1185">Reference proteome</keyword>
<comment type="caution">
    <text evidence="3">The sequence shown here is derived from an EMBL/GenBank/DDBJ whole genome shotgun (WGS) entry which is preliminary data.</text>
</comment>
<dbReference type="Gene3D" id="3.40.50.1000">
    <property type="entry name" value="HAD superfamily/HAD-like"/>
    <property type="match status" value="1"/>
</dbReference>
<accession>A0A542YNG5</accession>
<dbReference type="InterPro" id="IPR023214">
    <property type="entry name" value="HAD_sf"/>
</dbReference>
<dbReference type="SUPFAM" id="SSF56784">
    <property type="entry name" value="HAD-like"/>
    <property type="match status" value="1"/>
</dbReference>
<protein>
    <submittedName>
        <fullName evidence="3">2-haloacid dehalogenase</fullName>
    </submittedName>
</protein>
<dbReference type="OrthoDB" id="3774052at2"/>
<dbReference type="NCBIfam" id="TIGR01428">
    <property type="entry name" value="HAD_type_II"/>
    <property type="match status" value="1"/>
</dbReference>
<dbReference type="PANTHER" id="PTHR43316">
    <property type="entry name" value="HYDROLASE, HALOACID DELAHOGENASE-RELATED"/>
    <property type="match status" value="1"/>
</dbReference>
<dbReference type="AlphaFoldDB" id="A0A542YNG5"/>
<sequence length="232" mass="25549">MSDTPAVLAFDTFGTVVDWFTGISTAVARVLPDVDAGEFAMAWRARYAPSLARVEDGTEPWTGLDVLHRRNLVAELEQRDLRLDDETLDGLTMAWHRLPAWPEAPAALARLKERFIITPLSNGSVALLTHLAKHAGLPWDLIGGSDLWGHYKPAPETYLGLARMLEVEPGEVMMVAAHFHDLDAAQALGLQTAYIARPLEFGPFGNDTTPRPEHPLHCRDLDDLADRLLAAS</sequence>
<name>A0A542YNG5_9MICO</name>
<dbReference type="GO" id="GO:0019120">
    <property type="term" value="F:hydrolase activity, acting on acid halide bonds, in C-halide compounds"/>
    <property type="evidence" value="ECO:0007669"/>
    <property type="project" value="InterPro"/>
</dbReference>
<dbReference type="NCBIfam" id="TIGR01493">
    <property type="entry name" value="HAD-SF-IA-v2"/>
    <property type="match status" value="1"/>
</dbReference>
<dbReference type="InterPro" id="IPR006439">
    <property type="entry name" value="HAD-SF_hydro_IA"/>
</dbReference>
<evidence type="ECO:0000313" key="3">
    <source>
        <dbReference type="EMBL" id="TQL49646.1"/>
    </source>
</evidence>
<reference evidence="3 4" key="1">
    <citation type="submission" date="2019-06" db="EMBL/GenBank/DDBJ databases">
        <title>Sequencing the genomes of 1000 actinobacteria strains.</title>
        <authorList>
            <person name="Klenk H.-P."/>
        </authorList>
    </citation>
    <scope>NUCLEOTIDE SEQUENCE [LARGE SCALE GENOMIC DNA]</scope>
    <source>
        <strain evidence="3 4">DSM 12335</strain>
    </source>
</reference>
<proteinExistence type="inferred from homology"/>
<dbReference type="InterPro" id="IPR051540">
    <property type="entry name" value="S-2-haloacid_dehalogenase"/>
</dbReference>
<dbReference type="Pfam" id="PF00702">
    <property type="entry name" value="Hydrolase"/>
    <property type="match status" value="1"/>
</dbReference>